<evidence type="ECO:0000313" key="2">
    <source>
        <dbReference type="EMBL" id="SDJ75887.1"/>
    </source>
</evidence>
<dbReference type="Proteomes" id="UP000182130">
    <property type="component" value="Unassembled WGS sequence"/>
</dbReference>
<sequence>MSEEATTGDRRDIPPEDEERGRYTEGNYGDGGAVAAEDGDAARDENDYTAAEYPEDREESARESNPGNEPVGEDPDLAPRAPDE</sequence>
<keyword evidence="3" id="KW-1185">Reference proteome</keyword>
<dbReference type="STRING" id="1045773.SAMN05216555_11636"/>
<dbReference type="AlphaFoldDB" id="A0A1G8WCP6"/>
<accession>A0A1G8WCP6</accession>
<name>A0A1G8WCP6_9MICC</name>
<gene>
    <name evidence="2" type="ORF">SAMN05216555_11636</name>
</gene>
<feature type="compositionally biased region" description="Basic and acidic residues" evidence="1">
    <location>
        <begin position="7"/>
        <end position="23"/>
    </location>
</feature>
<feature type="region of interest" description="Disordered" evidence="1">
    <location>
        <begin position="1"/>
        <end position="84"/>
    </location>
</feature>
<dbReference type="RefSeq" id="WP_074590815.1">
    <property type="nucleotide sequence ID" value="NZ_FNEI01000016.1"/>
</dbReference>
<reference evidence="3" key="1">
    <citation type="submission" date="2016-10" db="EMBL/GenBank/DDBJ databases">
        <authorList>
            <person name="Varghese N."/>
            <person name="Submissions S."/>
        </authorList>
    </citation>
    <scope>NUCLEOTIDE SEQUENCE [LARGE SCALE GENOMIC DNA]</scope>
    <source>
        <strain evidence="3">CGMCC 1.10783</strain>
    </source>
</reference>
<evidence type="ECO:0000256" key="1">
    <source>
        <dbReference type="SAM" id="MobiDB-lite"/>
    </source>
</evidence>
<dbReference type="OrthoDB" id="4953981at2"/>
<protein>
    <submittedName>
        <fullName evidence="2">Uncharacterized protein</fullName>
    </submittedName>
</protein>
<organism evidence="2 3">
    <name type="scientific">Arthrobacter cupressi</name>
    <dbReference type="NCBI Taxonomy" id="1045773"/>
    <lineage>
        <taxon>Bacteria</taxon>
        <taxon>Bacillati</taxon>
        <taxon>Actinomycetota</taxon>
        <taxon>Actinomycetes</taxon>
        <taxon>Micrococcales</taxon>
        <taxon>Micrococcaceae</taxon>
        <taxon>Arthrobacter</taxon>
    </lineage>
</organism>
<dbReference type="EMBL" id="FNEI01000016">
    <property type="protein sequence ID" value="SDJ75887.1"/>
    <property type="molecule type" value="Genomic_DNA"/>
</dbReference>
<evidence type="ECO:0000313" key="3">
    <source>
        <dbReference type="Proteomes" id="UP000182130"/>
    </source>
</evidence>
<proteinExistence type="predicted"/>